<dbReference type="InterPro" id="IPR007110">
    <property type="entry name" value="Ig-like_dom"/>
</dbReference>
<evidence type="ECO:0000313" key="10">
    <source>
        <dbReference type="RefSeq" id="XP_012944099.1"/>
    </source>
</evidence>
<feature type="compositionally biased region" description="Basic and acidic residues" evidence="5">
    <location>
        <begin position="373"/>
        <end position="386"/>
    </location>
</feature>
<evidence type="ECO:0000256" key="6">
    <source>
        <dbReference type="SAM" id="SignalP"/>
    </source>
</evidence>
<dbReference type="InterPro" id="IPR003598">
    <property type="entry name" value="Ig_sub2"/>
</dbReference>
<name>A0ABM1AAQ3_APLCA</name>
<dbReference type="SMART" id="SM00409">
    <property type="entry name" value="IG"/>
    <property type="match status" value="3"/>
</dbReference>
<protein>
    <submittedName>
        <fullName evidence="9 10">Limbic system-associated membrane protein</fullName>
    </submittedName>
</protein>
<feature type="domain" description="Ig-like" evidence="7">
    <location>
        <begin position="151"/>
        <end position="248"/>
    </location>
</feature>
<dbReference type="Gene3D" id="2.60.40.10">
    <property type="entry name" value="Immunoglobulins"/>
    <property type="match status" value="3"/>
</dbReference>
<feature type="domain" description="Ig-like" evidence="7">
    <location>
        <begin position="50"/>
        <end position="142"/>
    </location>
</feature>
<evidence type="ECO:0000256" key="1">
    <source>
        <dbReference type="ARBA" id="ARBA00022729"/>
    </source>
</evidence>
<evidence type="ECO:0000313" key="9">
    <source>
        <dbReference type="RefSeq" id="XP_005091399.3"/>
    </source>
</evidence>
<dbReference type="InterPro" id="IPR051170">
    <property type="entry name" value="Neural/epithelial_adhesion"/>
</dbReference>
<evidence type="ECO:0000256" key="2">
    <source>
        <dbReference type="ARBA" id="ARBA00022737"/>
    </source>
</evidence>
<dbReference type="InterPro" id="IPR003599">
    <property type="entry name" value="Ig_sub"/>
</dbReference>
<feature type="compositionally biased region" description="Basic and acidic residues" evidence="5">
    <location>
        <begin position="392"/>
        <end position="402"/>
    </location>
</feature>
<evidence type="ECO:0000256" key="4">
    <source>
        <dbReference type="ARBA" id="ARBA00023319"/>
    </source>
</evidence>
<evidence type="ECO:0000256" key="5">
    <source>
        <dbReference type="SAM" id="MobiDB-lite"/>
    </source>
</evidence>
<keyword evidence="2" id="KW-0677">Repeat</keyword>
<dbReference type="InterPro" id="IPR013106">
    <property type="entry name" value="Ig_V-set"/>
</dbReference>
<reference evidence="9 10" key="1">
    <citation type="submission" date="2025-05" db="UniProtKB">
        <authorList>
            <consortium name="RefSeq"/>
        </authorList>
    </citation>
    <scope>IDENTIFICATION</scope>
</reference>
<evidence type="ECO:0000313" key="8">
    <source>
        <dbReference type="Proteomes" id="UP000694888"/>
    </source>
</evidence>
<gene>
    <name evidence="10" type="primary">LOC106013303</name>
    <name evidence="9" type="synonym">LOC101855318</name>
</gene>
<dbReference type="GeneID" id="106013303"/>
<feature type="signal peptide" evidence="6">
    <location>
        <begin position="1"/>
        <end position="26"/>
    </location>
</feature>
<keyword evidence="8" id="KW-1185">Reference proteome</keyword>
<dbReference type="PANTHER" id="PTHR12231">
    <property type="entry name" value="CTX-RELATED TYPE I TRANSMEMBRANE PROTEIN"/>
    <property type="match status" value="1"/>
</dbReference>
<dbReference type="SMART" id="SM00408">
    <property type="entry name" value="IGc2"/>
    <property type="match status" value="3"/>
</dbReference>
<keyword evidence="1 6" id="KW-0732">Signal</keyword>
<feature type="compositionally biased region" description="Low complexity" evidence="5">
    <location>
        <begin position="355"/>
        <end position="365"/>
    </location>
</feature>
<dbReference type="RefSeq" id="XP_012944099.1">
    <property type="nucleotide sequence ID" value="XM_013088645.2"/>
</dbReference>
<dbReference type="InterPro" id="IPR013783">
    <property type="entry name" value="Ig-like_fold"/>
</dbReference>
<feature type="region of interest" description="Disordered" evidence="5">
    <location>
        <begin position="353"/>
        <end position="449"/>
    </location>
</feature>
<dbReference type="Proteomes" id="UP000694888">
    <property type="component" value="Unplaced"/>
</dbReference>
<accession>A0ABM1AAQ3</accession>
<evidence type="ECO:0000256" key="3">
    <source>
        <dbReference type="ARBA" id="ARBA00023157"/>
    </source>
</evidence>
<keyword evidence="3" id="KW-1015">Disulfide bond</keyword>
<dbReference type="SUPFAM" id="SSF48726">
    <property type="entry name" value="Immunoglobulin"/>
    <property type="match status" value="3"/>
</dbReference>
<keyword evidence="4" id="KW-0393">Immunoglobulin domain</keyword>
<dbReference type="PROSITE" id="PS50835">
    <property type="entry name" value="IG_LIKE"/>
    <property type="match status" value="3"/>
</dbReference>
<dbReference type="PANTHER" id="PTHR12231:SF253">
    <property type="entry name" value="DPR-INTERACTING PROTEIN ETA, ISOFORM B-RELATED"/>
    <property type="match status" value="1"/>
</dbReference>
<organism evidence="8 10">
    <name type="scientific">Aplysia californica</name>
    <name type="common">California sea hare</name>
    <dbReference type="NCBI Taxonomy" id="6500"/>
    <lineage>
        <taxon>Eukaryota</taxon>
        <taxon>Metazoa</taxon>
        <taxon>Spiralia</taxon>
        <taxon>Lophotrochozoa</taxon>
        <taxon>Mollusca</taxon>
        <taxon>Gastropoda</taxon>
        <taxon>Heterobranchia</taxon>
        <taxon>Euthyneura</taxon>
        <taxon>Tectipleura</taxon>
        <taxon>Aplysiida</taxon>
        <taxon>Aplysioidea</taxon>
        <taxon>Aplysiidae</taxon>
        <taxon>Aplysia</taxon>
    </lineage>
</organism>
<evidence type="ECO:0000259" key="7">
    <source>
        <dbReference type="PROSITE" id="PS50835"/>
    </source>
</evidence>
<feature type="domain" description="Ig-like" evidence="7">
    <location>
        <begin position="253"/>
        <end position="346"/>
    </location>
</feature>
<dbReference type="InterPro" id="IPR036179">
    <property type="entry name" value="Ig-like_dom_sf"/>
</dbReference>
<dbReference type="Pfam" id="PF13927">
    <property type="entry name" value="Ig_3"/>
    <property type="match status" value="2"/>
</dbReference>
<dbReference type="RefSeq" id="XP_005091399.3">
    <property type="nucleotide sequence ID" value="XM_005091342.3"/>
</dbReference>
<proteinExistence type="predicted"/>
<sequence length="481" mass="54059">MNSYVTVTMKLFLASVLALAVTQVCGSQKESNGLMTQNGNTSAITQKTQPRFDLVTKNVTVVAGQTAVLPCTVENLGKSFRVVWMSPRHKTLTLQDRRIITDERISLERPYVREWNLHIRKVMISDAGIYQCQINTNPVQLRQVMLHVQEPAHIIGQLSSALSVMVREGETIELVCNVTGFPTPTVTWYRIHAGLSKEERGGASGKEQIGMEGEVLVIHNVSRYCDDRYQCLAFNGVPPADSREIRVHVQFPPEVRLPNKKIGQIRGRSTILECQITAYPHSLNKWRRNGEDIIRGSKYSTELYNEGANKVTLSLKVQSLTAEDYGEYECVSENALGRDSQSMLLYEYRSPVKKTTTTTTTTTTTRRPWVSSYDRHSNYDPQFNDRDNDDGGGVKDPDRPRGYDNGPWSSGQKDGEDRQRGSDTYPSYGTWRNPEYNSEEGESKSVISDPDGNGAVINKGLTSSVITIIVWWSLCFWLGGR</sequence>
<dbReference type="Pfam" id="PF07686">
    <property type="entry name" value="V-set"/>
    <property type="match status" value="1"/>
</dbReference>
<feature type="chain" id="PRO_5045021915" evidence="6">
    <location>
        <begin position="27"/>
        <end position="481"/>
    </location>
</feature>